<protein>
    <submittedName>
        <fullName evidence="1">Uncharacterized protein</fullName>
    </submittedName>
</protein>
<dbReference type="STRING" id="28128.HMPREF3226_00604"/>
<dbReference type="EMBL" id="LRQG01000023">
    <property type="protein sequence ID" value="KXA42873.1"/>
    <property type="molecule type" value="Genomic_DNA"/>
</dbReference>
<dbReference type="Proteomes" id="UP000070533">
    <property type="component" value="Unassembled WGS sequence"/>
</dbReference>
<evidence type="ECO:0000313" key="1">
    <source>
        <dbReference type="EMBL" id="KXA42873.1"/>
    </source>
</evidence>
<gene>
    <name evidence="1" type="ORF">HMPREF3226_00604</name>
</gene>
<comment type="caution">
    <text evidence="1">The sequence shown here is derived from an EMBL/GenBank/DDBJ whole genome shotgun (WGS) entry which is preliminary data.</text>
</comment>
<accession>A0A133QJA1</accession>
<reference evidence="2" key="1">
    <citation type="submission" date="2016-01" db="EMBL/GenBank/DDBJ databases">
        <authorList>
            <person name="Mitreva M."/>
            <person name="Pepin K.H."/>
            <person name="Mihindukulasuriya K.A."/>
            <person name="Fulton R."/>
            <person name="Fronick C."/>
            <person name="O'Laughlin M."/>
            <person name="Miner T."/>
            <person name="Herter B."/>
            <person name="Rosa B.A."/>
            <person name="Cordes M."/>
            <person name="Tomlinson C."/>
            <person name="Wollam A."/>
            <person name="Palsikar V.B."/>
            <person name="Mardis E.R."/>
            <person name="Wilson R.K."/>
        </authorList>
    </citation>
    <scope>NUCLEOTIDE SEQUENCE [LARGE SCALE GENOMIC DNA]</scope>
    <source>
        <strain evidence="2">MJR7716</strain>
    </source>
</reference>
<evidence type="ECO:0000313" key="2">
    <source>
        <dbReference type="Proteomes" id="UP000070533"/>
    </source>
</evidence>
<keyword evidence="2" id="KW-1185">Reference proteome</keyword>
<organism evidence="1 2">
    <name type="scientific">Prevotella corporis</name>
    <dbReference type="NCBI Taxonomy" id="28128"/>
    <lineage>
        <taxon>Bacteria</taxon>
        <taxon>Pseudomonadati</taxon>
        <taxon>Bacteroidota</taxon>
        <taxon>Bacteroidia</taxon>
        <taxon>Bacteroidales</taxon>
        <taxon>Prevotellaceae</taxon>
        <taxon>Prevotella</taxon>
    </lineage>
</organism>
<sequence>MLLSKWYTRFHFKGKAPGKKMSIPSYSTEPVTRFTGSKP</sequence>
<name>A0A133QJA1_9BACT</name>
<proteinExistence type="predicted"/>
<dbReference type="AlphaFoldDB" id="A0A133QJA1"/>